<feature type="non-terminal residue" evidence="2">
    <location>
        <position position="47"/>
    </location>
</feature>
<dbReference type="AlphaFoldDB" id="A0A448XBR5"/>
<feature type="compositionally biased region" description="Basic and acidic residues" evidence="1">
    <location>
        <begin position="25"/>
        <end position="47"/>
    </location>
</feature>
<keyword evidence="3" id="KW-1185">Reference proteome</keyword>
<protein>
    <submittedName>
        <fullName evidence="2">Uncharacterized protein</fullName>
    </submittedName>
</protein>
<sequence length="47" mass="4784">MVTKAMLLALKADADESLGGCGEDVLSRSDGRGDLSDTRDAAESQGA</sequence>
<feature type="region of interest" description="Disordered" evidence="1">
    <location>
        <begin position="17"/>
        <end position="47"/>
    </location>
</feature>
<dbReference type="Proteomes" id="UP000784294">
    <property type="component" value="Unassembled WGS sequence"/>
</dbReference>
<organism evidence="2 3">
    <name type="scientific">Protopolystoma xenopodis</name>
    <dbReference type="NCBI Taxonomy" id="117903"/>
    <lineage>
        <taxon>Eukaryota</taxon>
        <taxon>Metazoa</taxon>
        <taxon>Spiralia</taxon>
        <taxon>Lophotrochozoa</taxon>
        <taxon>Platyhelminthes</taxon>
        <taxon>Monogenea</taxon>
        <taxon>Polyopisthocotylea</taxon>
        <taxon>Polystomatidea</taxon>
        <taxon>Polystomatidae</taxon>
        <taxon>Protopolystoma</taxon>
    </lineage>
</organism>
<evidence type="ECO:0000313" key="2">
    <source>
        <dbReference type="EMBL" id="VEL33176.1"/>
    </source>
</evidence>
<accession>A0A448XBR5</accession>
<comment type="caution">
    <text evidence="2">The sequence shown here is derived from an EMBL/GenBank/DDBJ whole genome shotgun (WGS) entry which is preliminary data.</text>
</comment>
<evidence type="ECO:0000256" key="1">
    <source>
        <dbReference type="SAM" id="MobiDB-lite"/>
    </source>
</evidence>
<proteinExistence type="predicted"/>
<dbReference type="EMBL" id="CAAALY010245293">
    <property type="protein sequence ID" value="VEL33176.1"/>
    <property type="molecule type" value="Genomic_DNA"/>
</dbReference>
<evidence type="ECO:0000313" key="3">
    <source>
        <dbReference type="Proteomes" id="UP000784294"/>
    </source>
</evidence>
<name>A0A448XBR5_9PLAT</name>
<gene>
    <name evidence="2" type="ORF">PXEA_LOCUS26616</name>
</gene>
<reference evidence="2" key="1">
    <citation type="submission" date="2018-11" db="EMBL/GenBank/DDBJ databases">
        <authorList>
            <consortium name="Pathogen Informatics"/>
        </authorList>
    </citation>
    <scope>NUCLEOTIDE SEQUENCE</scope>
</reference>